<keyword evidence="3" id="KW-0560">Oxidoreductase</keyword>
<evidence type="ECO:0000256" key="2">
    <source>
        <dbReference type="ARBA" id="ARBA00022827"/>
    </source>
</evidence>
<dbReference type="SUPFAM" id="SSF55447">
    <property type="entry name" value="CO dehydrogenase flavoprotein C-terminal domain-like"/>
    <property type="match status" value="1"/>
</dbReference>
<evidence type="ECO:0000259" key="4">
    <source>
        <dbReference type="PROSITE" id="PS51387"/>
    </source>
</evidence>
<keyword evidence="6" id="KW-1185">Reference proteome</keyword>
<dbReference type="SUPFAM" id="SSF56176">
    <property type="entry name" value="FAD-binding/transporter-associated domain-like"/>
    <property type="match status" value="1"/>
</dbReference>
<evidence type="ECO:0000256" key="1">
    <source>
        <dbReference type="ARBA" id="ARBA00022630"/>
    </source>
</evidence>
<proteinExistence type="predicted"/>
<dbReference type="Gene3D" id="3.30.465.10">
    <property type="match status" value="1"/>
</dbReference>
<keyword evidence="1" id="KW-0285">Flavoprotein</keyword>
<dbReference type="Pfam" id="PF00941">
    <property type="entry name" value="FAD_binding_5"/>
    <property type="match status" value="1"/>
</dbReference>
<protein>
    <submittedName>
        <fullName evidence="5">FAD binding domain-containing protein</fullName>
    </submittedName>
</protein>
<dbReference type="InterPro" id="IPR036318">
    <property type="entry name" value="FAD-bd_PCMH-like_sf"/>
</dbReference>
<dbReference type="InterPro" id="IPR036683">
    <property type="entry name" value="CO_DH_flav_C_dom_sf"/>
</dbReference>
<organism evidence="5 6">
    <name type="scientific">Dehalobacterium formicoaceticum</name>
    <dbReference type="NCBI Taxonomy" id="51515"/>
    <lineage>
        <taxon>Bacteria</taxon>
        <taxon>Bacillati</taxon>
        <taxon>Bacillota</taxon>
        <taxon>Clostridia</taxon>
        <taxon>Eubacteriales</taxon>
        <taxon>Peptococcaceae</taxon>
        <taxon>Dehalobacterium</taxon>
    </lineage>
</organism>
<keyword evidence="2" id="KW-0274">FAD</keyword>
<dbReference type="PANTHER" id="PTHR42659:SF2">
    <property type="entry name" value="XANTHINE DEHYDROGENASE SUBUNIT C-RELATED"/>
    <property type="match status" value="1"/>
</dbReference>
<comment type="caution">
    <text evidence="5">The sequence shown here is derived from an EMBL/GenBank/DDBJ whole genome shotgun (WGS) entry which is preliminary data.</text>
</comment>
<dbReference type="InterPro" id="IPR051312">
    <property type="entry name" value="Diverse_Substr_Oxidored"/>
</dbReference>
<dbReference type="EMBL" id="JANPWE010000002">
    <property type="protein sequence ID" value="MCR6544853.1"/>
    <property type="molecule type" value="Genomic_DNA"/>
</dbReference>
<evidence type="ECO:0000256" key="3">
    <source>
        <dbReference type="ARBA" id="ARBA00023002"/>
    </source>
</evidence>
<dbReference type="InterPro" id="IPR005107">
    <property type="entry name" value="CO_DH_flav_C"/>
</dbReference>
<reference evidence="5 6" key="1">
    <citation type="submission" date="2022-08" db="EMBL/GenBank/DDBJ databases">
        <title>Proteogenomics of the novel Dehalobacterium formicoaceticum strain EZ94 highlights a key role of methyltransferases during anaerobic dichloromethane degradation.</title>
        <authorList>
            <person name="Wasmund K."/>
        </authorList>
    </citation>
    <scope>NUCLEOTIDE SEQUENCE [LARGE SCALE GENOMIC DNA]</scope>
    <source>
        <strain evidence="5 6">EZ94</strain>
    </source>
</reference>
<dbReference type="PROSITE" id="PS51387">
    <property type="entry name" value="FAD_PCMH"/>
    <property type="match status" value="1"/>
</dbReference>
<dbReference type="InterPro" id="IPR016167">
    <property type="entry name" value="FAD-bd_PCMH_sub1"/>
</dbReference>
<evidence type="ECO:0000313" key="5">
    <source>
        <dbReference type="EMBL" id="MCR6544853.1"/>
    </source>
</evidence>
<dbReference type="PANTHER" id="PTHR42659">
    <property type="entry name" value="XANTHINE DEHYDROGENASE SUBUNIT C-RELATED"/>
    <property type="match status" value="1"/>
</dbReference>
<sequence length="278" mass="31007">MIPFDFDYYRPDTLVEAAHAFDELNRQNRSPIYYGGGTEIITMARTDNIHTQAVIDLKNIPECRVLEIRDDKLIIGAGVTLTQITESRIYTLLVKACGRIADHTVQGKITIGGNICGTIIYRETSLPLLLTDSEAVVAGINGTRRVPFREIFRERINLGSGEFLVQLIISQDYLELPYIHVKKTKNEKIDYPLVSLAAIKKDGKIRIGLSGVCSFPFRSVELEEALNNRSKSPEERVSDALMHLPAPILDNGVGSAQFREYVLGNTLLNALTTLEEAE</sequence>
<dbReference type="InterPro" id="IPR016169">
    <property type="entry name" value="FAD-bd_PCMH_sub2"/>
</dbReference>
<dbReference type="InterPro" id="IPR002346">
    <property type="entry name" value="Mopterin_DH_FAD-bd"/>
</dbReference>
<name>A0ABT1Y2R9_9FIRM</name>
<accession>A0ABT1Y2R9</accession>
<dbReference type="InterPro" id="IPR016166">
    <property type="entry name" value="FAD-bd_PCMH"/>
</dbReference>
<dbReference type="Gene3D" id="3.30.43.10">
    <property type="entry name" value="Uridine Diphospho-n-acetylenolpyruvylglucosamine Reductase, domain 2"/>
    <property type="match status" value="1"/>
</dbReference>
<dbReference type="RefSeq" id="WP_257912440.1">
    <property type="nucleotide sequence ID" value="NZ_JANPWE010000002.1"/>
</dbReference>
<dbReference type="Proteomes" id="UP001524944">
    <property type="component" value="Unassembled WGS sequence"/>
</dbReference>
<evidence type="ECO:0000313" key="6">
    <source>
        <dbReference type="Proteomes" id="UP001524944"/>
    </source>
</evidence>
<dbReference type="Gene3D" id="3.30.390.50">
    <property type="entry name" value="CO dehydrogenase flavoprotein, C-terminal domain"/>
    <property type="match status" value="1"/>
</dbReference>
<gene>
    <name evidence="5" type="ORF">NVS47_04860</name>
</gene>
<feature type="domain" description="FAD-binding PCMH-type" evidence="4">
    <location>
        <begin position="1"/>
        <end position="174"/>
    </location>
</feature>
<dbReference type="SMART" id="SM01092">
    <property type="entry name" value="CO_deh_flav_C"/>
    <property type="match status" value="1"/>
</dbReference>